<dbReference type="CDD" id="cd14279">
    <property type="entry name" value="CUE"/>
    <property type="match status" value="1"/>
</dbReference>
<dbReference type="PANTHER" id="PTHR12419">
    <property type="entry name" value="OTU DOMAIN CONTAINING PROTEIN"/>
    <property type="match status" value="1"/>
</dbReference>
<reference evidence="5" key="1">
    <citation type="submission" date="2014-02" db="EMBL/GenBank/DDBJ databases">
        <authorList>
            <person name="Genoscope - CEA"/>
        </authorList>
    </citation>
    <scope>NUCLEOTIDE SEQUENCE</scope>
    <source>
        <strain evidence="5">LS3</strain>
    </source>
</reference>
<dbReference type="PROSITE" id="PS50802">
    <property type="entry name" value="OTU"/>
    <property type="match status" value="1"/>
</dbReference>
<dbReference type="AlphaFoldDB" id="A0A060SZV2"/>
<sequence length="425" mass="47051">MIQILLALALFLYFYLHEPMRKNSNQRSTVGRGSAASTAAMNEARRLTASGIAPIGDGGRKRRGRAANSYGAGSLSRDPEMEICKSDDEFPLLRRLGLYASGIEGDGNCLFRAMSDQLYGDGGAAHARVRAQVVSYMRDNSSYFAMFLGGGSEGRSWEGYLNRMARDGVYGDNPEIVAFANFYEVNVVIYQSEHLFVVSCQNATNSTPAMHIAYHEWEHYSSVRNRSGPHKGLPEVKPKEPVEALEALQGPKMGPAPPYKIKVVKSALPFVVPEDTIVAALREHNGNIADTVEALLMSDVDQEDEGQLSAAGIERQKASMGQERPQDRQKEPSPPLHAPEFKNPRPLMDFHQLEKTESARSINSKPKPKRVSAREKKEKQKREAKERKKHQRQEQRAATETAPAPSQSHGSIPSFLRAGIKAIHI</sequence>
<organism evidence="5">
    <name type="scientific">Blastobotrys adeninivorans</name>
    <name type="common">Yeast</name>
    <name type="synonym">Arxula adeninivorans</name>
    <dbReference type="NCBI Taxonomy" id="409370"/>
    <lineage>
        <taxon>Eukaryota</taxon>
        <taxon>Fungi</taxon>
        <taxon>Dikarya</taxon>
        <taxon>Ascomycota</taxon>
        <taxon>Saccharomycotina</taxon>
        <taxon>Dipodascomycetes</taxon>
        <taxon>Dipodascales</taxon>
        <taxon>Trichomonascaceae</taxon>
        <taxon>Blastobotrys</taxon>
    </lineage>
</organism>
<dbReference type="InterPro" id="IPR050704">
    <property type="entry name" value="Peptidase_C85-like"/>
</dbReference>
<dbReference type="InterPro" id="IPR003323">
    <property type="entry name" value="OTU_dom"/>
</dbReference>
<accession>A0A060SZV2</accession>
<proteinExistence type="predicted"/>
<dbReference type="GO" id="GO:0004843">
    <property type="term" value="F:cysteine-type deubiquitinase activity"/>
    <property type="evidence" value="ECO:0007669"/>
    <property type="project" value="TreeGrafter"/>
</dbReference>
<feature type="signal peptide" evidence="2">
    <location>
        <begin position="1"/>
        <end position="17"/>
    </location>
</feature>
<dbReference type="SUPFAM" id="SSF54001">
    <property type="entry name" value="Cysteine proteinases"/>
    <property type="match status" value="1"/>
</dbReference>
<dbReference type="InterPro" id="IPR038765">
    <property type="entry name" value="Papain-like_cys_pep_sf"/>
</dbReference>
<feature type="region of interest" description="Disordered" evidence="1">
    <location>
        <begin position="51"/>
        <end position="78"/>
    </location>
</feature>
<dbReference type="Gene3D" id="3.90.70.80">
    <property type="match status" value="1"/>
</dbReference>
<dbReference type="PhylomeDB" id="A0A060SZV2"/>
<reference evidence="5" key="2">
    <citation type="submission" date="2014-06" db="EMBL/GenBank/DDBJ databases">
        <title>The complete genome of Blastobotrys (Arxula) adeninivorans LS3 - a yeast of biotechnological interest.</title>
        <authorList>
            <person name="Kunze G."/>
            <person name="Gaillardin C."/>
            <person name="Czernicka M."/>
            <person name="Durrens P."/>
            <person name="Martin T."/>
            <person name="Boer E."/>
            <person name="Gabaldon T."/>
            <person name="Cruz J."/>
            <person name="Talla E."/>
            <person name="Marck C."/>
            <person name="Goffeau A."/>
            <person name="Barbe V."/>
            <person name="Baret P."/>
            <person name="Baronian K."/>
            <person name="Beier S."/>
            <person name="Bleykasten C."/>
            <person name="Bode R."/>
            <person name="Casaregola S."/>
            <person name="Despons L."/>
            <person name="Fairhead C."/>
            <person name="Giersberg M."/>
            <person name="Gierski P."/>
            <person name="Hahnel U."/>
            <person name="Hartmann A."/>
            <person name="Jankowska D."/>
            <person name="Jubin C."/>
            <person name="Jung P."/>
            <person name="Lafontaine I."/>
            <person name="Leh-Louis V."/>
            <person name="Lemaire M."/>
            <person name="Marcet-Houben M."/>
            <person name="Mascher M."/>
            <person name="Morel G."/>
            <person name="Richard G.-F."/>
            <person name="Riechen J."/>
            <person name="Sacerdot C."/>
            <person name="Sarkar A."/>
            <person name="Savel G."/>
            <person name="Schacherer J."/>
            <person name="Sherman D."/>
            <person name="Straub M.-L."/>
            <person name="Stein N."/>
            <person name="Thierry A."/>
            <person name="Trautwein-Schult A."/>
            <person name="Westhof E."/>
            <person name="Worch S."/>
            <person name="Dujon B."/>
            <person name="Souciet J.-L."/>
            <person name="Wincker P."/>
            <person name="Scholz U."/>
            <person name="Neuveglise N."/>
        </authorList>
    </citation>
    <scope>NUCLEOTIDE SEQUENCE</scope>
    <source>
        <strain evidence="5">LS3</strain>
    </source>
</reference>
<dbReference type="GO" id="GO:0043130">
    <property type="term" value="F:ubiquitin binding"/>
    <property type="evidence" value="ECO:0007669"/>
    <property type="project" value="InterPro"/>
</dbReference>
<evidence type="ECO:0000256" key="2">
    <source>
        <dbReference type="SAM" id="SignalP"/>
    </source>
</evidence>
<name>A0A060SZV2_BLAAD</name>
<evidence type="ECO:0000259" key="3">
    <source>
        <dbReference type="PROSITE" id="PS50802"/>
    </source>
</evidence>
<dbReference type="GO" id="GO:0016579">
    <property type="term" value="P:protein deubiquitination"/>
    <property type="evidence" value="ECO:0007669"/>
    <property type="project" value="TreeGrafter"/>
</dbReference>
<dbReference type="InterPro" id="IPR003892">
    <property type="entry name" value="CUE"/>
</dbReference>
<dbReference type="PANTHER" id="PTHR12419:SF7">
    <property type="entry name" value="OTU DOMAIN-CONTAINING PROTEIN 3"/>
    <property type="match status" value="1"/>
</dbReference>
<dbReference type="EMBL" id="HG937693">
    <property type="protein sequence ID" value="CDP34049.1"/>
    <property type="molecule type" value="Genomic_DNA"/>
</dbReference>
<gene>
    <name evidence="5" type="ORF">GNLVRS02_ARAD1C03520g</name>
</gene>
<evidence type="ECO:0000313" key="5">
    <source>
        <dbReference type="EMBL" id="CDP34049.1"/>
    </source>
</evidence>
<feature type="domain" description="OTU" evidence="3">
    <location>
        <begin position="98"/>
        <end position="226"/>
    </location>
</feature>
<feature type="chain" id="PRO_5001587873" evidence="2">
    <location>
        <begin position="18"/>
        <end position="425"/>
    </location>
</feature>
<evidence type="ECO:0000259" key="4">
    <source>
        <dbReference type="PROSITE" id="PS51140"/>
    </source>
</evidence>
<keyword evidence="2" id="KW-0732">Signal</keyword>
<evidence type="ECO:0000256" key="1">
    <source>
        <dbReference type="SAM" id="MobiDB-lite"/>
    </source>
</evidence>
<feature type="domain" description="CUE" evidence="4">
    <location>
        <begin position="256"/>
        <end position="299"/>
    </location>
</feature>
<feature type="compositionally biased region" description="Basic and acidic residues" evidence="1">
    <location>
        <begin position="372"/>
        <end position="397"/>
    </location>
</feature>
<dbReference type="Pfam" id="PF02338">
    <property type="entry name" value="OTU"/>
    <property type="match status" value="1"/>
</dbReference>
<dbReference type="CDD" id="cd22756">
    <property type="entry name" value="OTU_OTUD3-like"/>
    <property type="match status" value="1"/>
</dbReference>
<feature type="region of interest" description="Disordered" evidence="1">
    <location>
        <begin position="316"/>
        <end position="425"/>
    </location>
</feature>
<protein>
    <submittedName>
        <fullName evidence="5">ARAD1C03520p</fullName>
    </submittedName>
</protein>
<dbReference type="PROSITE" id="PS51140">
    <property type="entry name" value="CUE"/>
    <property type="match status" value="1"/>
</dbReference>